<keyword evidence="2" id="KW-0808">Transferase</keyword>
<proteinExistence type="predicted"/>
<dbReference type="RefSeq" id="WP_254744449.1">
    <property type="nucleotide sequence ID" value="NZ_JANCLU010000017.1"/>
</dbReference>
<comment type="caution">
    <text evidence="3">The sequence shown here is derived from an EMBL/GenBank/DDBJ whole genome shotgun (WGS) entry which is preliminary data.</text>
</comment>
<organism evidence="3 4">
    <name type="scientific">Alsobacter ponti</name>
    <dbReference type="NCBI Taxonomy" id="2962936"/>
    <lineage>
        <taxon>Bacteria</taxon>
        <taxon>Pseudomonadati</taxon>
        <taxon>Pseudomonadota</taxon>
        <taxon>Alphaproteobacteria</taxon>
        <taxon>Hyphomicrobiales</taxon>
        <taxon>Alsobacteraceae</taxon>
        <taxon>Alsobacter</taxon>
    </lineage>
</organism>
<protein>
    <submittedName>
        <fullName evidence="3">Cephalosporin hydroxylase family protein</fullName>
    </submittedName>
</protein>
<dbReference type="PANTHER" id="PTHR40048:SF1">
    <property type="entry name" value="RHAMNOSYL O-METHYLTRANSFERASE"/>
    <property type="match status" value="1"/>
</dbReference>
<evidence type="ECO:0000256" key="1">
    <source>
        <dbReference type="ARBA" id="ARBA00022603"/>
    </source>
</evidence>
<dbReference type="InterPro" id="IPR007072">
    <property type="entry name" value="RNMT_CmcI"/>
</dbReference>
<accession>A0ABT1LG87</accession>
<dbReference type="Proteomes" id="UP001205890">
    <property type="component" value="Unassembled WGS sequence"/>
</dbReference>
<dbReference type="Pfam" id="PF04989">
    <property type="entry name" value="RMNT_CmcI"/>
    <property type="match status" value="1"/>
</dbReference>
<dbReference type="PANTHER" id="PTHR40048">
    <property type="entry name" value="RHAMNOSYL O-METHYLTRANSFERASE"/>
    <property type="match status" value="1"/>
</dbReference>
<evidence type="ECO:0000313" key="4">
    <source>
        <dbReference type="Proteomes" id="UP001205890"/>
    </source>
</evidence>
<evidence type="ECO:0000313" key="3">
    <source>
        <dbReference type="EMBL" id="MCP8940108.1"/>
    </source>
</evidence>
<dbReference type="InterPro" id="IPR029063">
    <property type="entry name" value="SAM-dependent_MTases_sf"/>
</dbReference>
<dbReference type="EMBL" id="JANCLU010000017">
    <property type="protein sequence ID" value="MCP8940108.1"/>
    <property type="molecule type" value="Genomic_DNA"/>
</dbReference>
<evidence type="ECO:0000256" key="2">
    <source>
        <dbReference type="ARBA" id="ARBA00022679"/>
    </source>
</evidence>
<gene>
    <name evidence="3" type="ORF">NK718_16395</name>
</gene>
<name>A0ABT1LG87_9HYPH</name>
<dbReference type="SUPFAM" id="SSF53335">
    <property type="entry name" value="S-adenosyl-L-methionine-dependent methyltransferases"/>
    <property type="match status" value="1"/>
</dbReference>
<dbReference type="Gene3D" id="3.40.50.150">
    <property type="entry name" value="Vaccinia Virus protein VP39"/>
    <property type="match status" value="1"/>
</dbReference>
<keyword evidence="4" id="KW-1185">Reference proteome</keyword>
<reference evidence="3 4" key="1">
    <citation type="submission" date="2022-07" db="EMBL/GenBank/DDBJ databases">
        <authorList>
            <person name="Li W.-J."/>
            <person name="Deng Q.-Q."/>
        </authorList>
    </citation>
    <scope>NUCLEOTIDE SEQUENCE [LARGE SCALE GENOMIC DNA]</scope>
    <source>
        <strain evidence="3 4">SYSU M60028</strain>
    </source>
</reference>
<sequence>MRVNIDTERRVLELGDRTLELYSDEAFHVLSDLWVKVGWNQKYSYSFAWLGVPVIQMPEDMIRYQEAVAALRPDVIVETGVAHGGSAIYSASLCRLLGKGRVIAIDIEIRPANRARIESHPLSDLITLIEGSSTAPEVLDKVRSLIAPGETVMVVLDSDHSYKHVAEELELYAPLVTPGSWIVATDGVMKDLADTPRGRKEWTSDNPTQAARDFAARHPEFSHEQPPRVFNEGTFQGDISHWPEAWLKRIR</sequence>
<keyword evidence="1" id="KW-0489">Methyltransferase</keyword>